<evidence type="ECO:0000256" key="3">
    <source>
        <dbReference type="ARBA" id="ARBA00022692"/>
    </source>
</evidence>
<evidence type="ECO:0000313" key="10">
    <source>
        <dbReference type="EMBL" id="GAD94586.1"/>
    </source>
</evidence>
<evidence type="ECO:0000256" key="1">
    <source>
        <dbReference type="ARBA" id="ARBA00004141"/>
    </source>
</evidence>
<evidence type="ECO:0000256" key="6">
    <source>
        <dbReference type="ARBA" id="ARBA00023136"/>
    </source>
</evidence>
<feature type="compositionally biased region" description="Low complexity" evidence="7">
    <location>
        <begin position="654"/>
        <end position="666"/>
    </location>
</feature>
<feature type="compositionally biased region" description="Basic residues" evidence="7">
    <location>
        <begin position="864"/>
        <end position="874"/>
    </location>
</feature>
<feature type="transmembrane region" description="Helical" evidence="8">
    <location>
        <begin position="347"/>
        <end position="366"/>
    </location>
</feature>
<feature type="transmembrane region" description="Helical" evidence="8">
    <location>
        <begin position="556"/>
        <end position="581"/>
    </location>
</feature>
<feature type="compositionally biased region" description="Basic and acidic residues" evidence="7">
    <location>
        <begin position="804"/>
        <end position="816"/>
    </location>
</feature>
<evidence type="ECO:0000256" key="8">
    <source>
        <dbReference type="SAM" id="Phobius"/>
    </source>
</evidence>
<dbReference type="PANTHER" id="PTHR22950:SF461">
    <property type="entry name" value="AMINO ACID TRANSPORTER TRANSMEMBRANE DOMAIN-CONTAINING PROTEIN"/>
    <property type="match status" value="1"/>
</dbReference>
<keyword evidence="4" id="KW-0479">Metal-binding</keyword>
<proteinExistence type="inferred from homology"/>
<feature type="region of interest" description="Disordered" evidence="7">
    <location>
        <begin position="723"/>
        <end position="874"/>
    </location>
</feature>
<dbReference type="eggNOG" id="ENOG502QURM">
    <property type="taxonomic scope" value="Eukaryota"/>
</dbReference>
<dbReference type="InterPro" id="IPR003604">
    <property type="entry name" value="Matrin/U1-like-C_Znf_C2H2"/>
</dbReference>
<keyword evidence="5 8" id="KW-1133">Transmembrane helix</keyword>
<feature type="compositionally biased region" description="Basic and acidic residues" evidence="7">
    <location>
        <begin position="638"/>
        <end position="653"/>
    </location>
</feature>
<feature type="transmembrane region" description="Helical" evidence="8">
    <location>
        <begin position="491"/>
        <end position="515"/>
    </location>
</feature>
<dbReference type="SUPFAM" id="SSF57667">
    <property type="entry name" value="beta-beta-alpha zinc fingers"/>
    <property type="match status" value="1"/>
</dbReference>
<keyword evidence="3 8" id="KW-0812">Transmembrane</keyword>
<dbReference type="EMBL" id="BAUL01000096">
    <property type="protein sequence ID" value="GAD94586.1"/>
    <property type="molecule type" value="Genomic_DNA"/>
</dbReference>
<organism evidence="10 11">
    <name type="scientific">Byssochlamys spectabilis (strain No. 5 / NBRC 109023)</name>
    <name type="common">Paecilomyces variotii</name>
    <dbReference type="NCBI Taxonomy" id="1356009"/>
    <lineage>
        <taxon>Eukaryota</taxon>
        <taxon>Fungi</taxon>
        <taxon>Dikarya</taxon>
        <taxon>Ascomycota</taxon>
        <taxon>Pezizomycotina</taxon>
        <taxon>Eurotiomycetes</taxon>
        <taxon>Eurotiomycetidae</taxon>
        <taxon>Eurotiales</taxon>
        <taxon>Thermoascaceae</taxon>
        <taxon>Paecilomyces</taxon>
    </lineage>
</organism>
<feature type="transmembrane region" description="Helical" evidence="8">
    <location>
        <begin position="165"/>
        <end position="183"/>
    </location>
</feature>
<dbReference type="InParanoid" id="V5FXV6"/>
<evidence type="ECO:0000313" key="11">
    <source>
        <dbReference type="Proteomes" id="UP000018001"/>
    </source>
</evidence>
<keyword evidence="11" id="KW-1185">Reference proteome</keyword>
<comment type="similarity">
    <text evidence="2">Belongs to the amino acid/polyamine transporter 2 family.</text>
</comment>
<dbReference type="HOGENOM" id="CLU_016053_1_0_1"/>
<evidence type="ECO:0000256" key="2">
    <source>
        <dbReference type="ARBA" id="ARBA00008066"/>
    </source>
</evidence>
<feature type="region of interest" description="Disordered" evidence="7">
    <location>
        <begin position="1"/>
        <end position="44"/>
    </location>
</feature>
<evidence type="ECO:0000256" key="5">
    <source>
        <dbReference type="ARBA" id="ARBA00022989"/>
    </source>
</evidence>
<feature type="transmembrane region" description="Helical" evidence="8">
    <location>
        <begin position="244"/>
        <end position="262"/>
    </location>
</feature>
<dbReference type="PANTHER" id="PTHR22950">
    <property type="entry name" value="AMINO ACID TRANSPORTER"/>
    <property type="match status" value="1"/>
</dbReference>
<feature type="transmembrane region" description="Helical" evidence="8">
    <location>
        <begin position="274"/>
        <end position="294"/>
    </location>
</feature>
<sequence length="874" mass="97386">MSSNKAVLPPYSVADTEKRPEDDSNESPPRAGTVIKPQHRRLHDPDVTFEEYHYYALKTREEEKNAPPALPTISIWKALFKGAGQPETDEPEVSAPQNEEQSNVLNVNLANRANRLEITDEEWTNASRMMRTASWGACWYLITTDILGPYGVGFALGTLGWGPGVALYTVFGIMAGYSGWLLWKMFLGLDSYQFPLKNYGDLAFRIYGPYARHFVNILQGLLLLLVLGQVIIQNGQSISQVSRFRLCYSVCCVVFVAVGYLIGQVRTLRNYGWLANTAVWLNLMVIFITMGVMAHSPPNYAISVLGSAGSAVDPSTITPDPKTGVYPPVRHYGGLPDSNSLVGSLNGLLQGVFAYGGAQLFVEFMAEMRRPFDFFKAMWGAQFFIYSVYLIYGCYVYHFQGQYAYQISYQGVSRYGWQVVGDMLACVSGLISAGLYGNIGIKVFYNNVLMDLFRAPPLTHKGGKILWAIIVPIWWSIAYVVAAAIPDYFGFVSVISAATVVQFTYSFPPILALGYNIRLYALKSSKGDGFDSTSGTVIRQDTGLKRWWRGLVNGPWIWNILHVLYGGGALATAGLGMYAAIEGMIEAFENPQVNAFTHWCKHCKVFIRDTTFEKTQHEATAKHQSNLKRFLRDIHKNQERQERESQRAKDEVQRLSSLVSGSSSGQDKSDAPWKRNQKASAPSSRPVSLEERKKQMAQLAEMGIAIPDEFRREMALAGEWQTVSERRIDTQDDEKPESSSLNVGVRKRKLEGPEAEEEEAAQRAVKKNWGSTTRQYPGMEDDEDLDALLESTKTLKGKGPAVKVETKTEESDEQIKQESSPPPPATSEEDRPPTIKKEESVQGVPESIPEAGSEAQKAAPGVVFKKRKPKFAKK</sequence>
<dbReference type="GO" id="GO:0016020">
    <property type="term" value="C:membrane"/>
    <property type="evidence" value="ECO:0007669"/>
    <property type="project" value="UniProtKB-SubCell"/>
</dbReference>
<dbReference type="Proteomes" id="UP000018001">
    <property type="component" value="Unassembled WGS sequence"/>
</dbReference>
<feature type="region of interest" description="Disordered" evidence="7">
    <location>
        <begin position="638"/>
        <end position="695"/>
    </location>
</feature>
<dbReference type="GO" id="GO:0015179">
    <property type="term" value="F:L-amino acid transmembrane transporter activity"/>
    <property type="evidence" value="ECO:0007669"/>
    <property type="project" value="TreeGrafter"/>
</dbReference>
<feature type="transmembrane region" description="Helical" evidence="8">
    <location>
        <begin position="214"/>
        <end position="232"/>
    </location>
</feature>
<feature type="compositionally biased region" description="Basic and acidic residues" evidence="7">
    <location>
        <begin position="828"/>
        <end position="840"/>
    </location>
</feature>
<dbReference type="OrthoDB" id="40134at2759"/>
<dbReference type="GO" id="GO:0008270">
    <property type="term" value="F:zinc ion binding"/>
    <property type="evidence" value="ECO:0007669"/>
    <property type="project" value="UniProtKB-KW"/>
</dbReference>
<dbReference type="Pfam" id="PF01490">
    <property type="entry name" value="Aa_trans"/>
    <property type="match status" value="1"/>
</dbReference>
<dbReference type="AlphaFoldDB" id="V5FXV6"/>
<dbReference type="GO" id="GO:0003676">
    <property type="term" value="F:nucleic acid binding"/>
    <property type="evidence" value="ECO:0007669"/>
    <property type="project" value="InterPro"/>
</dbReference>
<protein>
    <recommendedName>
        <fullName evidence="9">U1-type domain-containing protein</fullName>
    </recommendedName>
</protein>
<feature type="transmembrane region" description="Helical" evidence="8">
    <location>
        <begin position="465"/>
        <end position="485"/>
    </location>
</feature>
<accession>V5FXV6</accession>
<gene>
    <name evidence="10" type="ORF">PVAR5_3214</name>
</gene>
<keyword evidence="6 8" id="KW-0472">Membrane</keyword>
<name>V5FXV6_BYSSN</name>
<comment type="caution">
    <text evidence="10">The sequence shown here is derived from an EMBL/GenBank/DDBJ whole genome shotgun (WGS) entry which is preliminary data.</text>
</comment>
<feature type="transmembrane region" description="Helical" evidence="8">
    <location>
        <begin position="137"/>
        <end position="159"/>
    </location>
</feature>
<keyword evidence="4" id="KW-0862">Zinc</keyword>
<dbReference type="InterPro" id="IPR036236">
    <property type="entry name" value="Znf_C2H2_sf"/>
</dbReference>
<evidence type="ECO:0000256" key="7">
    <source>
        <dbReference type="SAM" id="MobiDB-lite"/>
    </source>
</evidence>
<evidence type="ECO:0000259" key="9">
    <source>
        <dbReference type="SMART" id="SM00451"/>
    </source>
</evidence>
<dbReference type="InterPro" id="IPR013057">
    <property type="entry name" value="AA_transpt_TM"/>
</dbReference>
<feature type="transmembrane region" description="Helical" evidence="8">
    <location>
        <begin position="419"/>
        <end position="445"/>
    </location>
</feature>
<feature type="domain" description="U1-type" evidence="9">
    <location>
        <begin position="595"/>
        <end position="630"/>
    </location>
</feature>
<keyword evidence="4" id="KW-0863">Zinc-finger</keyword>
<comment type="subcellular location">
    <subcellularLocation>
        <location evidence="1">Membrane</location>
        <topology evidence="1">Multi-pass membrane protein</topology>
    </subcellularLocation>
</comment>
<evidence type="ECO:0000256" key="4">
    <source>
        <dbReference type="ARBA" id="ARBA00022771"/>
    </source>
</evidence>
<feature type="transmembrane region" description="Helical" evidence="8">
    <location>
        <begin position="378"/>
        <end position="399"/>
    </location>
</feature>
<dbReference type="SMART" id="SM00451">
    <property type="entry name" value="ZnF_U1"/>
    <property type="match status" value="1"/>
</dbReference>
<reference evidence="11" key="1">
    <citation type="journal article" date="2014" name="Genome Announc.">
        <title>Draft genome sequence of the formaldehyde-resistant fungus Byssochlamys spectabilis No. 5 (anamorph Paecilomyces variotii No. 5) (NBRC109023).</title>
        <authorList>
            <person name="Oka T."/>
            <person name="Ekino K."/>
            <person name="Fukuda K."/>
            <person name="Nomura Y."/>
        </authorList>
    </citation>
    <scope>NUCLEOTIDE SEQUENCE [LARGE SCALE GENOMIC DNA]</scope>
    <source>
        <strain evidence="11">No. 5 / NBRC 109023</strain>
    </source>
</reference>